<proteinExistence type="predicted"/>
<keyword evidence="3" id="KW-1185">Reference proteome</keyword>
<dbReference type="PROSITE" id="PS51819">
    <property type="entry name" value="VOC"/>
    <property type="match status" value="1"/>
</dbReference>
<reference evidence="2 3" key="1">
    <citation type="submission" date="2020-07" db="EMBL/GenBank/DDBJ databases">
        <title>Sequencing the genomes of 1000 actinobacteria strains.</title>
        <authorList>
            <person name="Klenk H.-P."/>
        </authorList>
    </citation>
    <scope>NUCLEOTIDE SEQUENCE [LARGE SCALE GENOMIC DNA]</scope>
    <source>
        <strain evidence="2 3">DSM 22083</strain>
    </source>
</reference>
<feature type="domain" description="VOC" evidence="1">
    <location>
        <begin position="7"/>
        <end position="127"/>
    </location>
</feature>
<sequence length="138" mass="15208">MEGRGLLITRVMPIIFAEDVAGVRDFYVSLLGFEIAFDSDWFANLKAPGNDAAEVAVWQRDHDLVPPAVRGQGSGVINVVVDDVDRVFAEAERIGLPIVLRLRDEPYGQRRFLTRDPAGTVLDISTPIAMSPELFAPE</sequence>
<evidence type="ECO:0000313" key="3">
    <source>
        <dbReference type="Proteomes" id="UP000569914"/>
    </source>
</evidence>
<name>A0A7Y9I8Z7_9ACTN</name>
<dbReference type="SUPFAM" id="SSF54593">
    <property type="entry name" value="Glyoxalase/Bleomycin resistance protein/Dihydroxybiphenyl dioxygenase"/>
    <property type="match status" value="1"/>
</dbReference>
<organism evidence="2 3">
    <name type="scientific">Microlunatus parietis</name>
    <dbReference type="NCBI Taxonomy" id="682979"/>
    <lineage>
        <taxon>Bacteria</taxon>
        <taxon>Bacillati</taxon>
        <taxon>Actinomycetota</taxon>
        <taxon>Actinomycetes</taxon>
        <taxon>Propionibacteriales</taxon>
        <taxon>Propionibacteriaceae</taxon>
        <taxon>Microlunatus</taxon>
    </lineage>
</organism>
<dbReference type="Pfam" id="PF00903">
    <property type="entry name" value="Glyoxalase"/>
    <property type="match status" value="1"/>
</dbReference>
<gene>
    <name evidence="2" type="ORF">BKA15_003863</name>
</gene>
<evidence type="ECO:0000313" key="2">
    <source>
        <dbReference type="EMBL" id="NYE72534.1"/>
    </source>
</evidence>
<protein>
    <submittedName>
        <fullName evidence="2">Putative glyoxalase superfamily protein PhnB</fullName>
    </submittedName>
</protein>
<dbReference type="Gene3D" id="3.30.720.120">
    <property type="match status" value="1"/>
</dbReference>
<accession>A0A7Y9I8Z7</accession>
<dbReference type="AlphaFoldDB" id="A0A7Y9I8Z7"/>
<dbReference type="Proteomes" id="UP000569914">
    <property type="component" value="Unassembled WGS sequence"/>
</dbReference>
<comment type="caution">
    <text evidence="2">The sequence shown here is derived from an EMBL/GenBank/DDBJ whole genome shotgun (WGS) entry which is preliminary data.</text>
</comment>
<dbReference type="InterPro" id="IPR004360">
    <property type="entry name" value="Glyas_Fos-R_dOase_dom"/>
</dbReference>
<dbReference type="InterPro" id="IPR037523">
    <property type="entry name" value="VOC_core"/>
</dbReference>
<dbReference type="EMBL" id="JACCBU010000001">
    <property type="protein sequence ID" value="NYE72534.1"/>
    <property type="molecule type" value="Genomic_DNA"/>
</dbReference>
<evidence type="ECO:0000259" key="1">
    <source>
        <dbReference type="PROSITE" id="PS51819"/>
    </source>
</evidence>
<dbReference type="InterPro" id="IPR029068">
    <property type="entry name" value="Glyas_Bleomycin-R_OHBP_Dase"/>
</dbReference>
<dbReference type="Gene3D" id="3.30.720.110">
    <property type="match status" value="1"/>
</dbReference>